<dbReference type="Proteomes" id="UP000323521">
    <property type="component" value="Chromosome"/>
</dbReference>
<dbReference type="Gene3D" id="3.40.190.10">
    <property type="entry name" value="Periplasmic binding protein-like II"/>
    <property type="match status" value="2"/>
</dbReference>
<dbReference type="AlphaFoldDB" id="A0A3G1KQU1"/>
<dbReference type="GO" id="GO:0030976">
    <property type="term" value="F:thiamine pyrophosphate binding"/>
    <property type="evidence" value="ECO:0007669"/>
    <property type="project" value="TreeGrafter"/>
</dbReference>
<dbReference type="Pfam" id="PF13343">
    <property type="entry name" value="SBP_bac_6"/>
    <property type="match status" value="1"/>
</dbReference>
<dbReference type="GO" id="GO:0030288">
    <property type="term" value="C:outer membrane-bounded periplasmic space"/>
    <property type="evidence" value="ECO:0007669"/>
    <property type="project" value="TreeGrafter"/>
</dbReference>
<dbReference type="PROSITE" id="PS51257">
    <property type="entry name" value="PROKAR_LIPOPROTEIN"/>
    <property type="match status" value="1"/>
</dbReference>
<dbReference type="EMBL" id="CP017634">
    <property type="protein sequence ID" value="ATW24833.1"/>
    <property type="molecule type" value="Genomic_DNA"/>
</dbReference>
<dbReference type="CDD" id="cd13589">
    <property type="entry name" value="PBP2_polyamine_RpCGA009"/>
    <property type="match status" value="1"/>
</dbReference>
<dbReference type="KEGG" id="fwa:DCMF_08650"/>
<evidence type="ECO:0000256" key="1">
    <source>
        <dbReference type="ARBA" id="ARBA00022729"/>
    </source>
</evidence>
<dbReference type="SUPFAM" id="SSF53850">
    <property type="entry name" value="Periplasmic binding protein-like II"/>
    <property type="match status" value="1"/>
</dbReference>
<gene>
    <name evidence="3" type="ORF">DCMF_08650</name>
</gene>
<name>A0A3G1KQU1_FORW1</name>
<proteinExistence type="predicted"/>
<evidence type="ECO:0000313" key="4">
    <source>
        <dbReference type="Proteomes" id="UP000323521"/>
    </source>
</evidence>
<accession>A0A3G1KQU1</accession>
<dbReference type="RefSeq" id="WP_148134059.1">
    <property type="nucleotide sequence ID" value="NZ_CP017634.1"/>
</dbReference>
<reference evidence="3 4" key="1">
    <citation type="submission" date="2016-10" db="EMBL/GenBank/DDBJ databases">
        <title>Complete Genome Sequence of Peptococcaceae strain DCMF.</title>
        <authorList>
            <person name="Edwards R.J."/>
            <person name="Holland S.I."/>
            <person name="Deshpande N.P."/>
            <person name="Wong Y.K."/>
            <person name="Ertan H."/>
            <person name="Manefield M."/>
            <person name="Russell T.L."/>
            <person name="Lee M.J."/>
        </authorList>
    </citation>
    <scope>NUCLEOTIDE SEQUENCE [LARGE SCALE GENOMIC DNA]</scope>
    <source>
        <strain evidence="3 4">DCMF</strain>
    </source>
</reference>
<dbReference type="PANTHER" id="PTHR30006:SF2">
    <property type="entry name" value="ABC TRANSPORTER SUBSTRATE-BINDING PROTEIN"/>
    <property type="match status" value="1"/>
</dbReference>
<sequence>MRIKHLLCLLPVLLIAFSLTACTGGTTSDNMSGTTTDNSAQQTSAPRELRVLSFGGAYDETLTKHLAAFEAENNCKVTFVNATGADILVKVNNGECDLIFSDPVLSFQGEAKGLFAPINATTVPNVANLYKRGILSDCTVIHDVGAYGIAYNPDLVKTPPTSWNDLWDPQYAGKVAIRVLKSDTIELMVWAAKQAGGDEKNIDPGFAAMAKLAPNINTFVTDHPAMLQLFQEGSIAMSTWTDGRVAWAQEQGANVKLAIPKEGGFCLVTSMNAVKNSSNLDLAYKYIDMELGVEAQADIGNDLRYFPMNKDAYAKLSDDTKSKMGFTPDNIEQAQMADWGYIATVKDQWSERWEKEVVAKAKK</sequence>
<dbReference type="GO" id="GO:0030975">
    <property type="term" value="F:thiamine binding"/>
    <property type="evidence" value="ECO:0007669"/>
    <property type="project" value="TreeGrafter"/>
</dbReference>
<dbReference type="PANTHER" id="PTHR30006">
    <property type="entry name" value="THIAMINE-BINDING PERIPLASMIC PROTEIN-RELATED"/>
    <property type="match status" value="1"/>
</dbReference>
<evidence type="ECO:0008006" key="5">
    <source>
        <dbReference type="Google" id="ProtNLM"/>
    </source>
</evidence>
<feature type="chain" id="PRO_5039201186" description="ABC transporter substrate-binding protein" evidence="2">
    <location>
        <begin position="22"/>
        <end position="363"/>
    </location>
</feature>
<evidence type="ECO:0000256" key="2">
    <source>
        <dbReference type="SAM" id="SignalP"/>
    </source>
</evidence>
<feature type="signal peptide" evidence="2">
    <location>
        <begin position="1"/>
        <end position="21"/>
    </location>
</feature>
<keyword evidence="1 2" id="KW-0732">Signal</keyword>
<dbReference type="OrthoDB" id="9769319at2"/>
<protein>
    <recommendedName>
        <fullName evidence="5">ABC transporter substrate-binding protein</fullName>
    </recommendedName>
</protein>
<dbReference type="GO" id="GO:0015888">
    <property type="term" value="P:thiamine transport"/>
    <property type="evidence" value="ECO:0007669"/>
    <property type="project" value="TreeGrafter"/>
</dbReference>
<keyword evidence="4" id="KW-1185">Reference proteome</keyword>
<organism evidence="3 4">
    <name type="scientific">Formimonas warabiya</name>
    <dbReference type="NCBI Taxonomy" id="1761012"/>
    <lineage>
        <taxon>Bacteria</taxon>
        <taxon>Bacillati</taxon>
        <taxon>Bacillota</taxon>
        <taxon>Clostridia</taxon>
        <taxon>Eubacteriales</taxon>
        <taxon>Peptococcaceae</taxon>
        <taxon>Candidatus Formimonas</taxon>
    </lineage>
</organism>
<evidence type="ECO:0000313" key="3">
    <source>
        <dbReference type="EMBL" id="ATW24833.1"/>
    </source>
</evidence>